<reference evidence="1" key="1">
    <citation type="submission" date="2018-05" db="EMBL/GenBank/DDBJ databases">
        <authorList>
            <consortium name="PulseNet: The National Subtyping Network for Foodborne Disease Surveillance"/>
            <person name="Tarr C.L."/>
            <person name="Trees E."/>
            <person name="Katz L.S."/>
            <person name="Carleton-Romer H.A."/>
            <person name="Stroika S."/>
            <person name="Kucerova Z."/>
            <person name="Roache K.F."/>
            <person name="Sabol A.L."/>
            <person name="Besser J."/>
            <person name="Gerner-Smidt P."/>
        </authorList>
    </citation>
    <scope>NUCLEOTIDE SEQUENCE</scope>
    <source>
        <strain evidence="1">2014D-0197</strain>
    </source>
</reference>
<dbReference type="EMBL" id="AACCXK010000003">
    <property type="protein sequence ID" value="EAK0452540.1"/>
    <property type="molecule type" value="Genomic_DNA"/>
</dbReference>
<evidence type="ECO:0000313" key="1">
    <source>
        <dbReference type="EMBL" id="EAK0452540.1"/>
    </source>
</evidence>
<gene>
    <name evidence="1" type="ORF">AAH17_02530</name>
</gene>
<protein>
    <recommendedName>
        <fullName evidence="2">Lipoprotein</fullName>
    </recommendedName>
</protein>
<sequence length="166" mass="19064">MKNAILISIFAIFLASCSDKKAVIQDPLKNELLAYTQKFEDTNDKFLAVGTYLNPIHQDEFLDKKNEHFIITIYPKDSKINYSSFKVNDDNNGTKISILEDNDPLLKLTTFQMPWGIYLKVSAPQKNSDTLNLSFERFVDSNGTSRPLQVSLNFRKIAKSLYWNSK</sequence>
<evidence type="ECO:0008006" key="2">
    <source>
        <dbReference type="Google" id="ProtNLM"/>
    </source>
</evidence>
<dbReference type="PROSITE" id="PS51257">
    <property type="entry name" value="PROKAR_LIPOPROTEIN"/>
    <property type="match status" value="1"/>
</dbReference>
<proteinExistence type="predicted"/>
<name>A0A5L4VSB9_CAMFE</name>
<dbReference type="RefSeq" id="WP_081305838.1">
    <property type="nucleotide sequence ID" value="NZ_AACKKR020000004.1"/>
</dbReference>
<organism evidence="1">
    <name type="scientific">Campylobacter fetus</name>
    <dbReference type="NCBI Taxonomy" id="196"/>
    <lineage>
        <taxon>Bacteria</taxon>
        <taxon>Pseudomonadati</taxon>
        <taxon>Campylobacterota</taxon>
        <taxon>Epsilonproteobacteria</taxon>
        <taxon>Campylobacterales</taxon>
        <taxon>Campylobacteraceae</taxon>
        <taxon>Campylobacter</taxon>
    </lineage>
</organism>
<accession>A0A5L4VSB9</accession>
<comment type="caution">
    <text evidence="1">The sequence shown here is derived from an EMBL/GenBank/DDBJ whole genome shotgun (WGS) entry which is preliminary data.</text>
</comment>
<dbReference type="AlphaFoldDB" id="A0A5L4VSB9"/>